<keyword evidence="3" id="KW-0408">Iron</keyword>
<gene>
    <name evidence="6" type="ORF">HC176_15170</name>
</gene>
<dbReference type="EMBL" id="JAAVJS010000032">
    <property type="protein sequence ID" value="NJX16829.1"/>
    <property type="molecule type" value="Genomic_DNA"/>
</dbReference>
<dbReference type="SMART" id="SM00704">
    <property type="entry name" value="ZnF_CDGSH"/>
    <property type="match status" value="1"/>
</dbReference>
<evidence type="ECO:0000256" key="2">
    <source>
        <dbReference type="ARBA" id="ARBA00022723"/>
    </source>
</evidence>
<evidence type="ECO:0000313" key="6">
    <source>
        <dbReference type="EMBL" id="NJX16829.1"/>
    </source>
</evidence>
<proteinExistence type="predicted"/>
<evidence type="ECO:0000313" key="7">
    <source>
        <dbReference type="Proteomes" id="UP000760545"/>
    </source>
</evidence>
<dbReference type="Gene3D" id="3.40.5.90">
    <property type="entry name" value="CDGSH iron-sulfur domain, mitoNEET-type"/>
    <property type="match status" value="1"/>
</dbReference>
<feature type="domain" description="Iron-binding zinc finger CDGSH type" evidence="5">
    <location>
        <begin position="61"/>
        <end position="100"/>
    </location>
</feature>
<name>A0ABX1DIC6_9FLAO</name>
<accession>A0ABX1DIC6</accession>
<comment type="caution">
    <text evidence="6">The sequence shown here is derived from an EMBL/GenBank/DDBJ whole genome shotgun (WGS) entry which is preliminary data.</text>
</comment>
<keyword evidence="2" id="KW-0479">Metal-binding</keyword>
<dbReference type="Pfam" id="PF09360">
    <property type="entry name" value="zf-CDGSH"/>
    <property type="match status" value="1"/>
</dbReference>
<keyword evidence="4" id="KW-0411">Iron-sulfur</keyword>
<dbReference type="Pfam" id="PF06902">
    <property type="entry name" value="Fer4_19"/>
    <property type="match status" value="1"/>
</dbReference>
<keyword evidence="7" id="KW-1185">Reference proteome</keyword>
<evidence type="ECO:0000256" key="3">
    <source>
        <dbReference type="ARBA" id="ARBA00023004"/>
    </source>
</evidence>
<reference evidence="6 7" key="1">
    <citation type="submission" date="2020-03" db="EMBL/GenBank/DDBJ databases">
        <title>Tamlana sp. nov, isolated from XXX.</title>
        <authorList>
            <person name="Cao W.R."/>
        </authorList>
    </citation>
    <scope>NUCLEOTIDE SEQUENCE [LARGE SCALE GENOMIC DNA]</scope>
    <source>
        <strain evidence="6 7">HST1-43</strain>
    </source>
</reference>
<organism evidence="6 7">
    <name type="scientific">Tamlana crocina</name>
    <dbReference type="NCBI Taxonomy" id="393006"/>
    <lineage>
        <taxon>Bacteria</taxon>
        <taxon>Pseudomonadati</taxon>
        <taxon>Bacteroidota</taxon>
        <taxon>Flavobacteriia</taxon>
        <taxon>Flavobacteriales</taxon>
        <taxon>Flavobacteriaceae</taxon>
        <taxon>Tamlana</taxon>
    </lineage>
</organism>
<dbReference type="InterPro" id="IPR018967">
    <property type="entry name" value="FeS-contain_CDGSH-typ"/>
</dbReference>
<dbReference type="InterPro" id="IPR042216">
    <property type="entry name" value="MitoNEET_CISD"/>
</dbReference>
<dbReference type="InterPro" id="IPR010693">
    <property type="entry name" value="Divergent_4Fe-4S_mono-cluster"/>
</dbReference>
<protein>
    <recommendedName>
        <fullName evidence="5">Iron-binding zinc finger CDGSH type domain-containing protein</fullName>
    </recommendedName>
</protein>
<dbReference type="Proteomes" id="UP000760545">
    <property type="component" value="Unassembled WGS sequence"/>
</dbReference>
<evidence type="ECO:0000256" key="4">
    <source>
        <dbReference type="ARBA" id="ARBA00023014"/>
    </source>
</evidence>
<keyword evidence="1" id="KW-0001">2Fe-2S</keyword>
<sequence length="101" mass="10852">MRPWITIGGAQTDEIINQVVRCPSGALSYYMNASADESTVVEEAKVEVLSNGPLLVHGTIKVIDLDGSAEMKSKTTAFCRCGASKNKPYCDGSHVKTKFKG</sequence>
<evidence type="ECO:0000256" key="1">
    <source>
        <dbReference type="ARBA" id="ARBA00022714"/>
    </source>
</evidence>
<evidence type="ECO:0000259" key="5">
    <source>
        <dbReference type="SMART" id="SM00704"/>
    </source>
</evidence>